<accession>A0ABR4EFJ8</accession>
<keyword evidence="3" id="KW-1185">Reference proteome</keyword>
<evidence type="ECO:0000313" key="3">
    <source>
        <dbReference type="Proteomes" id="UP001600888"/>
    </source>
</evidence>
<sequence>MSPSWDPEDVGILLGAIKTRQKLPRTLVSDLEAVEHLEKENTGRIFFDCGGRPAWVAYALTKRAAGATGHVPGRGKRQRLISRLQLSSFESRRSLAVQLNAALGPDERATVDRLLENMIHHAHLQRNRRRTQGSRESSTTTENQQETPEDHMNISANIISPTSSATPSYTDKPPQISMLRAAEYFSKHGHVLVDASVVECIEIFPFYLANAIRKRPSTKGIHSAAISITLPCGEWMDCLMRIEVMGTKVDQIARDIFGAYMEMEDNRRVILNPDGSHHTPYPSLLLSGCLLSAIRPFFGTQVADGVVATRRCQEEMMNRQDRTSSVVMTIPGAIGTTAEIYILLRLKEGALLRERLFN</sequence>
<name>A0ABR4EFJ8_9PEZI</name>
<evidence type="ECO:0000313" key="2">
    <source>
        <dbReference type="EMBL" id="KAL2281225.1"/>
    </source>
</evidence>
<feature type="region of interest" description="Disordered" evidence="1">
    <location>
        <begin position="122"/>
        <end position="152"/>
    </location>
</feature>
<protein>
    <submittedName>
        <fullName evidence="2">Uncharacterized protein</fullName>
    </submittedName>
</protein>
<dbReference type="EMBL" id="JBAWTH010000058">
    <property type="protein sequence ID" value="KAL2281225.1"/>
    <property type="molecule type" value="Genomic_DNA"/>
</dbReference>
<proteinExistence type="predicted"/>
<reference evidence="2 3" key="1">
    <citation type="submission" date="2024-03" db="EMBL/GenBank/DDBJ databases">
        <title>A high-quality draft genome sequence of Diaporthe vaccinii, a causative agent of upright dieback and viscid rot disease in cranberry plants.</title>
        <authorList>
            <person name="Sarrasin M."/>
            <person name="Lang B.F."/>
            <person name="Burger G."/>
        </authorList>
    </citation>
    <scope>NUCLEOTIDE SEQUENCE [LARGE SCALE GENOMIC DNA]</scope>
    <source>
        <strain evidence="2 3">IS7</strain>
    </source>
</reference>
<evidence type="ECO:0000256" key="1">
    <source>
        <dbReference type="SAM" id="MobiDB-lite"/>
    </source>
</evidence>
<organism evidence="2 3">
    <name type="scientific">Diaporthe vaccinii</name>
    <dbReference type="NCBI Taxonomy" id="105482"/>
    <lineage>
        <taxon>Eukaryota</taxon>
        <taxon>Fungi</taxon>
        <taxon>Dikarya</taxon>
        <taxon>Ascomycota</taxon>
        <taxon>Pezizomycotina</taxon>
        <taxon>Sordariomycetes</taxon>
        <taxon>Sordariomycetidae</taxon>
        <taxon>Diaporthales</taxon>
        <taxon>Diaporthaceae</taxon>
        <taxon>Diaporthe</taxon>
        <taxon>Diaporthe eres species complex</taxon>
    </lineage>
</organism>
<comment type="caution">
    <text evidence="2">The sequence shown here is derived from an EMBL/GenBank/DDBJ whole genome shotgun (WGS) entry which is preliminary data.</text>
</comment>
<dbReference type="Proteomes" id="UP001600888">
    <property type="component" value="Unassembled WGS sequence"/>
</dbReference>
<feature type="compositionally biased region" description="Low complexity" evidence="1">
    <location>
        <begin position="136"/>
        <end position="146"/>
    </location>
</feature>
<feature type="compositionally biased region" description="Basic residues" evidence="1">
    <location>
        <begin position="122"/>
        <end position="132"/>
    </location>
</feature>
<gene>
    <name evidence="2" type="ORF">FJTKL_11672</name>
</gene>